<name>A0A8S4QM06_9NEOP</name>
<sequence>QLKRAETTLASTTLYVPARPREPRWHAITYSFSLRSSAVTKQLYPKIHSVKTTKFDEPSIAIPFRSTTCSSHDFIDYLYSCFWSADVSLRLKQS</sequence>
<feature type="non-terminal residue" evidence="1">
    <location>
        <position position="1"/>
    </location>
</feature>
<evidence type="ECO:0000313" key="2">
    <source>
        <dbReference type="Proteomes" id="UP000838756"/>
    </source>
</evidence>
<dbReference type="AlphaFoldDB" id="A0A8S4QM06"/>
<protein>
    <submittedName>
        <fullName evidence="1">Jg4161 protein</fullName>
    </submittedName>
</protein>
<comment type="caution">
    <text evidence="1">The sequence shown here is derived from an EMBL/GenBank/DDBJ whole genome shotgun (WGS) entry which is preliminary data.</text>
</comment>
<dbReference type="EMBL" id="CAKXAJ010012229">
    <property type="protein sequence ID" value="CAH2215611.1"/>
    <property type="molecule type" value="Genomic_DNA"/>
</dbReference>
<keyword evidence="2" id="KW-1185">Reference proteome</keyword>
<proteinExistence type="predicted"/>
<accession>A0A8S4QM06</accession>
<organism evidence="1 2">
    <name type="scientific">Pararge aegeria aegeria</name>
    <dbReference type="NCBI Taxonomy" id="348720"/>
    <lineage>
        <taxon>Eukaryota</taxon>
        <taxon>Metazoa</taxon>
        <taxon>Ecdysozoa</taxon>
        <taxon>Arthropoda</taxon>
        <taxon>Hexapoda</taxon>
        <taxon>Insecta</taxon>
        <taxon>Pterygota</taxon>
        <taxon>Neoptera</taxon>
        <taxon>Endopterygota</taxon>
        <taxon>Lepidoptera</taxon>
        <taxon>Glossata</taxon>
        <taxon>Ditrysia</taxon>
        <taxon>Papilionoidea</taxon>
        <taxon>Nymphalidae</taxon>
        <taxon>Satyrinae</taxon>
        <taxon>Satyrini</taxon>
        <taxon>Parargina</taxon>
        <taxon>Pararge</taxon>
    </lineage>
</organism>
<reference evidence="1" key="1">
    <citation type="submission" date="2022-03" db="EMBL/GenBank/DDBJ databases">
        <authorList>
            <person name="Lindestad O."/>
        </authorList>
    </citation>
    <scope>NUCLEOTIDE SEQUENCE</scope>
</reference>
<evidence type="ECO:0000313" key="1">
    <source>
        <dbReference type="EMBL" id="CAH2215611.1"/>
    </source>
</evidence>
<gene>
    <name evidence="1" type="primary">jg4161</name>
    <name evidence="1" type="ORF">PAEG_LOCUS3740</name>
</gene>
<dbReference type="Proteomes" id="UP000838756">
    <property type="component" value="Unassembled WGS sequence"/>
</dbReference>